<dbReference type="RefSeq" id="WP_154416846.1">
    <property type="nucleotide sequence ID" value="NZ_VUNS01000002.1"/>
</dbReference>
<dbReference type="EMBL" id="VUNS01000002">
    <property type="protein sequence ID" value="MST95839.1"/>
    <property type="molecule type" value="Genomic_DNA"/>
</dbReference>
<dbReference type="AlphaFoldDB" id="A0A844FZX0"/>
<feature type="transmembrane region" description="Helical" evidence="1">
    <location>
        <begin position="34"/>
        <end position="54"/>
    </location>
</feature>
<keyword evidence="1" id="KW-0472">Membrane</keyword>
<keyword evidence="1" id="KW-0812">Transmembrane</keyword>
<keyword evidence="1" id="KW-1133">Transmembrane helix</keyword>
<gene>
    <name evidence="2" type="ORF">FYJ85_02120</name>
</gene>
<proteinExistence type="predicted"/>
<comment type="caution">
    <text evidence="2">The sequence shown here is derived from an EMBL/GenBank/DDBJ whole genome shotgun (WGS) entry which is preliminary data.</text>
</comment>
<evidence type="ECO:0000313" key="3">
    <source>
        <dbReference type="Proteomes" id="UP000435649"/>
    </source>
</evidence>
<sequence>MRDPEDDPRLKELLRQVEAVDIPDYPDWKKGRRWGLTAGVAVGILIVLFLLVCGRLEHFGRRLAQYGWTAAIIAITVFLVVWAIGSFRPQKL</sequence>
<keyword evidence="3" id="KW-1185">Reference proteome</keyword>
<reference evidence="2 3" key="1">
    <citation type="submission" date="2019-08" db="EMBL/GenBank/DDBJ databases">
        <title>In-depth cultivation of the pig gut microbiome towards novel bacterial diversity and tailored functional studies.</title>
        <authorList>
            <person name="Wylensek D."/>
            <person name="Hitch T.C.A."/>
            <person name="Clavel T."/>
        </authorList>
    </citation>
    <scope>NUCLEOTIDE SEQUENCE [LARGE SCALE GENOMIC DNA]</scope>
    <source>
        <strain evidence="2 3">BBE-744-WT-12</strain>
    </source>
</reference>
<evidence type="ECO:0000313" key="2">
    <source>
        <dbReference type="EMBL" id="MST95839.1"/>
    </source>
</evidence>
<name>A0A844FZX0_9BACT</name>
<protein>
    <submittedName>
        <fullName evidence="2">Uncharacterized protein</fullName>
    </submittedName>
</protein>
<accession>A0A844FZX0</accession>
<feature type="transmembrane region" description="Helical" evidence="1">
    <location>
        <begin position="66"/>
        <end position="85"/>
    </location>
</feature>
<dbReference type="Proteomes" id="UP000435649">
    <property type="component" value="Unassembled WGS sequence"/>
</dbReference>
<evidence type="ECO:0000256" key="1">
    <source>
        <dbReference type="SAM" id="Phobius"/>
    </source>
</evidence>
<organism evidence="2 3">
    <name type="scientific">Victivallis lenta</name>
    <dbReference type="NCBI Taxonomy" id="2606640"/>
    <lineage>
        <taxon>Bacteria</taxon>
        <taxon>Pseudomonadati</taxon>
        <taxon>Lentisphaerota</taxon>
        <taxon>Lentisphaeria</taxon>
        <taxon>Victivallales</taxon>
        <taxon>Victivallaceae</taxon>
        <taxon>Victivallis</taxon>
    </lineage>
</organism>